<accession>A0A9D1HIQ7</accession>
<dbReference type="EMBL" id="DVLT01000067">
    <property type="protein sequence ID" value="HIU03669.1"/>
    <property type="molecule type" value="Genomic_DNA"/>
</dbReference>
<comment type="caution">
    <text evidence="2">The sequence shown here is derived from an EMBL/GenBank/DDBJ whole genome shotgun (WGS) entry which is preliminary data.</text>
</comment>
<organism evidence="2 3">
    <name type="scientific">Candidatus Onthocola gallistercoris</name>
    <dbReference type="NCBI Taxonomy" id="2840876"/>
    <lineage>
        <taxon>Bacteria</taxon>
        <taxon>Bacillati</taxon>
        <taxon>Bacillota</taxon>
        <taxon>Bacilli</taxon>
        <taxon>Candidatus Onthocola</taxon>
    </lineage>
</organism>
<gene>
    <name evidence="2" type="ORF">IAB63_10500</name>
</gene>
<evidence type="ECO:0000313" key="3">
    <source>
        <dbReference type="Proteomes" id="UP000824164"/>
    </source>
</evidence>
<dbReference type="Proteomes" id="UP000824164">
    <property type="component" value="Unassembled WGS sequence"/>
</dbReference>
<dbReference type="AlphaFoldDB" id="A0A9D1HIQ7"/>
<name>A0A9D1HIQ7_9FIRM</name>
<dbReference type="Pfam" id="PF09983">
    <property type="entry name" value="JetD_C"/>
    <property type="match status" value="1"/>
</dbReference>
<reference evidence="2" key="2">
    <citation type="journal article" date="2021" name="PeerJ">
        <title>Extensive microbial diversity within the chicken gut microbiome revealed by metagenomics and culture.</title>
        <authorList>
            <person name="Gilroy R."/>
            <person name="Ravi A."/>
            <person name="Getino M."/>
            <person name="Pursley I."/>
            <person name="Horton D.L."/>
            <person name="Alikhan N.F."/>
            <person name="Baker D."/>
            <person name="Gharbi K."/>
            <person name="Hall N."/>
            <person name="Watson M."/>
            <person name="Adriaenssens E.M."/>
            <person name="Foster-Nyarko E."/>
            <person name="Jarju S."/>
            <person name="Secka A."/>
            <person name="Antonio M."/>
            <person name="Oren A."/>
            <person name="Chaudhuri R.R."/>
            <person name="La Ragione R."/>
            <person name="Hildebrand F."/>
            <person name="Pallen M.J."/>
        </authorList>
    </citation>
    <scope>NUCLEOTIDE SEQUENCE</scope>
    <source>
        <strain evidence="2">CHK187-14744</strain>
    </source>
</reference>
<reference evidence="2" key="1">
    <citation type="submission" date="2020-10" db="EMBL/GenBank/DDBJ databases">
        <authorList>
            <person name="Gilroy R."/>
        </authorList>
    </citation>
    <scope>NUCLEOTIDE SEQUENCE</scope>
    <source>
        <strain evidence="2">CHK187-14744</strain>
    </source>
</reference>
<protein>
    <recommendedName>
        <fullName evidence="1">Wadjet protein JetD C-terminal domain-containing protein</fullName>
    </recommendedName>
</protein>
<dbReference type="InterPro" id="IPR024534">
    <property type="entry name" value="JetD_C"/>
</dbReference>
<evidence type="ECO:0000313" key="2">
    <source>
        <dbReference type="EMBL" id="HIU03669.1"/>
    </source>
</evidence>
<evidence type="ECO:0000259" key="1">
    <source>
        <dbReference type="Pfam" id="PF09983"/>
    </source>
</evidence>
<feature type="domain" description="Wadjet protein JetD C-terminal" evidence="1">
    <location>
        <begin position="259"/>
        <end position="417"/>
    </location>
</feature>
<proteinExistence type="predicted"/>
<sequence length="434" mass="51914">MNYEREILARLIEKYEKSKAYTTGIFTRRIALSIPAERWLQERMEAPDEKKELFCTLAQMKREGLIDYSWQKFEKGNLLEKIWLVPDEGAIRNSYKRLGRKPAREGAKALYEMMGAYEKQLDPESAFYHFLEDYRDELKEKGHIRRFFTDDMECNEAILKCLVYMDGNQDEQMERLMSSALYKDSKYFEKNVRAKVLSILRFLKRKGNEEVPEDEELLREQGIVRWPEVFEFTGPLTVELTDGSRIDFSAQRYGAYINSETAKRIKRIHPRCVHQVMFIENKANYVWYIAHERAEDELAVFHGGCYSPMKGRWFKKLYEGCRDQKEPVKYRHWSDIDLGGFRIFCRLKKQIVPELAPWRMDRETLLAFQDEAMPIDSEAYLESLKLLEADPEYECFKEVILQMTKDRIRLEQEKIIDKYIKEQHNEQDQDYKKE</sequence>